<feature type="region of interest" description="Disordered" evidence="1">
    <location>
        <begin position="15"/>
        <end position="35"/>
    </location>
</feature>
<evidence type="ECO:0000256" key="1">
    <source>
        <dbReference type="SAM" id="MobiDB-lite"/>
    </source>
</evidence>
<accession>A0A1Y2I4V3</accession>
<dbReference type="EMBL" id="KZ084259">
    <property type="protein sequence ID" value="OSC96165.1"/>
    <property type="molecule type" value="Genomic_DNA"/>
</dbReference>
<feature type="region of interest" description="Disordered" evidence="1">
    <location>
        <begin position="104"/>
        <end position="141"/>
    </location>
</feature>
<reference evidence="2 3" key="1">
    <citation type="journal article" date="2015" name="Biotechnol. Biofuels">
        <title>Enhanced degradation of softwood versus hardwood by the white-rot fungus Pycnoporus coccineus.</title>
        <authorList>
            <person name="Couturier M."/>
            <person name="Navarro D."/>
            <person name="Chevret D."/>
            <person name="Henrissat B."/>
            <person name="Piumi F."/>
            <person name="Ruiz-Duenas F.J."/>
            <person name="Martinez A.T."/>
            <person name="Grigoriev I.V."/>
            <person name="Riley R."/>
            <person name="Lipzen A."/>
            <person name="Berrin J.G."/>
            <person name="Master E.R."/>
            <person name="Rosso M.N."/>
        </authorList>
    </citation>
    <scope>NUCLEOTIDE SEQUENCE [LARGE SCALE GENOMIC DNA]</scope>
    <source>
        <strain evidence="2 3">BRFM310</strain>
    </source>
</reference>
<evidence type="ECO:0000313" key="3">
    <source>
        <dbReference type="Proteomes" id="UP000193067"/>
    </source>
</evidence>
<feature type="compositionally biased region" description="Basic residues" evidence="1">
    <location>
        <begin position="113"/>
        <end position="141"/>
    </location>
</feature>
<dbReference type="Proteomes" id="UP000193067">
    <property type="component" value="Unassembled WGS sequence"/>
</dbReference>
<proteinExistence type="predicted"/>
<gene>
    <name evidence="2" type="ORF">PYCCODRAFT_297895</name>
</gene>
<sequence length="141" mass="15680">MLAVAQAARLDAVPTAWPSCRPPTERPPKRTVPRASGRALSRACIIAVSALRIARTQPSCCSPKTCNPRECTTLSQDLPRKVTNRTVITRASRLRHDARLTGLRGGASTLRTRQLRSRSRSLQHASSVKRRSSHVRHHYNQ</sequence>
<organism evidence="2 3">
    <name type="scientific">Trametes coccinea (strain BRFM310)</name>
    <name type="common">Pycnoporus coccineus</name>
    <dbReference type="NCBI Taxonomy" id="1353009"/>
    <lineage>
        <taxon>Eukaryota</taxon>
        <taxon>Fungi</taxon>
        <taxon>Dikarya</taxon>
        <taxon>Basidiomycota</taxon>
        <taxon>Agaricomycotina</taxon>
        <taxon>Agaricomycetes</taxon>
        <taxon>Polyporales</taxon>
        <taxon>Polyporaceae</taxon>
        <taxon>Trametes</taxon>
    </lineage>
</organism>
<evidence type="ECO:0000313" key="2">
    <source>
        <dbReference type="EMBL" id="OSC96165.1"/>
    </source>
</evidence>
<protein>
    <submittedName>
        <fullName evidence="2">Uncharacterized protein</fullName>
    </submittedName>
</protein>
<dbReference type="AlphaFoldDB" id="A0A1Y2I4V3"/>
<keyword evidence="3" id="KW-1185">Reference proteome</keyword>
<name>A0A1Y2I4V3_TRAC3</name>